<dbReference type="GO" id="GO:0006281">
    <property type="term" value="P:DNA repair"/>
    <property type="evidence" value="ECO:0007669"/>
    <property type="project" value="InterPro"/>
</dbReference>
<dbReference type="Pfam" id="PF05970">
    <property type="entry name" value="PIF1"/>
    <property type="match status" value="1"/>
</dbReference>
<dbReference type="GO" id="GO:0000723">
    <property type="term" value="P:telomere maintenance"/>
    <property type="evidence" value="ECO:0007669"/>
    <property type="project" value="InterPro"/>
</dbReference>
<protein>
    <submittedName>
        <fullName evidence="2">DNA repair and recombination protein, putative helicase</fullName>
    </submittedName>
</protein>
<keyword evidence="2" id="KW-0547">Nucleotide-binding</keyword>
<proteinExistence type="predicted"/>
<dbReference type="SMART" id="SM00341">
    <property type="entry name" value="HRDC"/>
    <property type="match status" value="1"/>
</dbReference>
<dbReference type="Pfam" id="PF13538">
    <property type="entry name" value="UvrD_C_2"/>
    <property type="match status" value="1"/>
</dbReference>
<dbReference type="GO" id="GO:0003678">
    <property type="term" value="F:DNA helicase activity"/>
    <property type="evidence" value="ECO:0007669"/>
    <property type="project" value="InterPro"/>
</dbReference>
<dbReference type="InterPro" id="IPR027785">
    <property type="entry name" value="UvrD-like_helicase_C"/>
</dbReference>
<keyword evidence="2" id="KW-0347">Helicase</keyword>
<feature type="domain" description="HRDC" evidence="1">
    <location>
        <begin position="622"/>
        <end position="702"/>
    </location>
</feature>
<dbReference type="PROSITE" id="PS50967">
    <property type="entry name" value="HRDC"/>
    <property type="match status" value="1"/>
</dbReference>
<dbReference type="Pfam" id="PF14493">
    <property type="entry name" value="HTH_40"/>
    <property type="match status" value="1"/>
</dbReference>
<dbReference type="EMBL" id="UOEW01000130">
    <property type="protein sequence ID" value="VAW36114.1"/>
    <property type="molecule type" value="Genomic_DNA"/>
</dbReference>
<dbReference type="InterPro" id="IPR003593">
    <property type="entry name" value="AAA+_ATPase"/>
</dbReference>
<dbReference type="InterPro" id="IPR002121">
    <property type="entry name" value="HRDC_dom"/>
</dbReference>
<dbReference type="Gene3D" id="1.10.10.1390">
    <property type="entry name" value="ATP-dependent DNA helicase RecQ"/>
    <property type="match status" value="1"/>
</dbReference>
<dbReference type="PANTHER" id="PTHR47642:SF5">
    <property type="entry name" value="ATP-DEPENDENT DNA HELICASE"/>
    <property type="match status" value="1"/>
</dbReference>
<dbReference type="InterPro" id="IPR027417">
    <property type="entry name" value="P-loop_NTPase"/>
</dbReference>
<dbReference type="InterPro" id="IPR051055">
    <property type="entry name" value="PIF1_helicase"/>
</dbReference>
<dbReference type="Pfam" id="PF00570">
    <property type="entry name" value="HRDC"/>
    <property type="match status" value="1"/>
</dbReference>
<dbReference type="Gene3D" id="1.10.150.80">
    <property type="entry name" value="HRDC domain"/>
    <property type="match status" value="1"/>
</dbReference>
<dbReference type="SUPFAM" id="SSF52540">
    <property type="entry name" value="P-loop containing nucleoside triphosphate hydrolases"/>
    <property type="match status" value="2"/>
</dbReference>
<dbReference type="CDD" id="cd18809">
    <property type="entry name" value="SF1_C_RecD"/>
    <property type="match status" value="1"/>
</dbReference>
<dbReference type="InterPro" id="IPR010285">
    <property type="entry name" value="DNA_helicase_pif1-like_DEAD"/>
</dbReference>
<dbReference type="InterPro" id="IPR029491">
    <property type="entry name" value="Helicase_HTH"/>
</dbReference>
<dbReference type="GO" id="GO:0003676">
    <property type="term" value="F:nucleic acid binding"/>
    <property type="evidence" value="ECO:0007669"/>
    <property type="project" value="InterPro"/>
</dbReference>
<organism evidence="2">
    <name type="scientific">hydrothermal vent metagenome</name>
    <dbReference type="NCBI Taxonomy" id="652676"/>
    <lineage>
        <taxon>unclassified sequences</taxon>
        <taxon>metagenomes</taxon>
        <taxon>ecological metagenomes</taxon>
    </lineage>
</organism>
<keyword evidence="2" id="KW-0378">Hydrolase</keyword>
<evidence type="ECO:0000259" key="1">
    <source>
        <dbReference type="PROSITE" id="PS50967"/>
    </source>
</evidence>
<dbReference type="Gene3D" id="3.40.50.300">
    <property type="entry name" value="P-loop containing nucleotide triphosphate hydrolases"/>
    <property type="match status" value="2"/>
</dbReference>
<accession>A0A3B0VXK0</accession>
<reference evidence="2" key="1">
    <citation type="submission" date="2018-06" db="EMBL/GenBank/DDBJ databases">
        <authorList>
            <person name="Zhirakovskaya E."/>
        </authorList>
    </citation>
    <scope>NUCLEOTIDE SEQUENCE</scope>
</reference>
<dbReference type="Gene3D" id="2.30.30.940">
    <property type="match status" value="1"/>
</dbReference>
<dbReference type="InterPro" id="IPR044876">
    <property type="entry name" value="HRDC_dom_sf"/>
</dbReference>
<dbReference type="GO" id="GO:0000166">
    <property type="term" value="F:nucleotide binding"/>
    <property type="evidence" value="ECO:0007669"/>
    <property type="project" value="InterPro"/>
</dbReference>
<name>A0A3B0VXK0_9ZZZZ</name>
<sequence>MSQVPNPELELAWNFVEKTDKSIYLTGKAGTGKTTFLHAIKAQSLKRLIVVAPTGVAAINAKGVTIHSFFQLPFGPIIPDGSQFQHRGNYKMKFGRQKIDIIRSLDLLIIDEISMVRADLLDAIDQVLRRYKDRNKVFGGVQVLMIGDLQQLAPVVKPDEWSLLAPYYHTIFFFSSQAYQQADTIAIELQHIYRQDNQRFIAILNEIRNNRLSPSSAAELNKRYLPDFTPQEQEGYITLTTHNNRAHKMNNIELSKLSSQSFIYAATIKGKFNEHAFPTDVKLELKLGAQVMFIKNDSSPEKRYFNGKMGIIVQIDSDEVRVKCPTDDEVIIVTPEIWENVKYSINPDSKAITEDCVGSFTQIPLRLAWAITIHKSQGLTFDKVIIDAEASFAHGQTYVALSRCRTLDGVVLKSKINDSSIITDQSVSSYINAVKDNPPTSNDLLQSQKTYQLNLMADLFDYSQFTYPLKRSISIYYQNKNSLEGKLIEALRAILDFGVNHLLQVNANFQKQLIALSATIDLPENDPTIQDRLQKAIAYFLEKTNQLIATPFSNLSFSTENQEVKKNLNQQIQIITELLANKLHCLNGLTAGFDSKNYLQLRTATALQNLKSSKPKKEYIDSTEHPELFAELKDFRSKISQAQELPAFNIFTQKTLYEMCRHFPTTTKHLQDIHGMGKIRIEKYGQAIVSIIQKYAEKHNLESREITEKPKKLSPKKGATQQQTLALFKQGLSIPEIAKQRGYVESTIESHLAKFIGSGEIHITELLQKDRYQQLKQLIGKLKFEGLSDLKTQMRDEYSYGEIRMALMAMEHETREA</sequence>
<dbReference type="SMART" id="SM00382">
    <property type="entry name" value="AAA"/>
    <property type="match status" value="1"/>
</dbReference>
<keyword evidence="2" id="KW-0067">ATP-binding</keyword>
<dbReference type="SUPFAM" id="SSF47819">
    <property type="entry name" value="HRDC-like"/>
    <property type="match status" value="1"/>
</dbReference>
<dbReference type="InterPro" id="IPR010997">
    <property type="entry name" value="HRDC-like_sf"/>
</dbReference>
<gene>
    <name evidence="2" type="ORF">MNBD_GAMMA01-218</name>
</gene>
<evidence type="ECO:0000313" key="2">
    <source>
        <dbReference type="EMBL" id="VAW36114.1"/>
    </source>
</evidence>
<dbReference type="PANTHER" id="PTHR47642">
    <property type="entry name" value="ATP-DEPENDENT DNA HELICASE"/>
    <property type="match status" value="1"/>
</dbReference>
<dbReference type="FunFam" id="3.40.50.300:FF:001498">
    <property type="entry name" value="ATP-dependent DNA helicase"/>
    <property type="match status" value="1"/>
</dbReference>
<dbReference type="AlphaFoldDB" id="A0A3B0VXK0"/>